<dbReference type="GO" id="GO:0008270">
    <property type="term" value="F:zinc ion binding"/>
    <property type="evidence" value="ECO:0007669"/>
    <property type="project" value="UniProtKB-KW"/>
</dbReference>
<evidence type="ECO:0000256" key="1">
    <source>
        <dbReference type="ARBA" id="ARBA00001968"/>
    </source>
</evidence>
<dbReference type="GO" id="GO:0005634">
    <property type="term" value="C:nucleus"/>
    <property type="evidence" value="ECO:0007669"/>
    <property type="project" value="UniProtKB-SubCell"/>
</dbReference>
<dbReference type="InterPro" id="IPR027806">
    <property type="entry name" value="HARBI1_dom"/>
</dbReference>
<comment type="cofactor">
    <cofactor evidence="1">
        <name>a divalent metal cation</name>
        <dbReference type="ChEBI" id="CHEBI:60240"/>
    </cofactor>
</comment>
<evidence type="ECO:0000256" key="7">
    <source>
        <dbReference type="ARBA" id="ARBA00022801"/>
    </source>
</evidence>
<gene>
    <name evidence="13" type="ORF">AAHA92_24171</name>
</gene>
<dbReference type="Proteomes" id="UP001567538">
    <property type="component" value="Unassembled WGS sequence"/>
</dbReference>
<keyword evidence="6 10" id="KW-0863">Zinc-finger</keyword>
<dbReference type="PANTHER" id="PTHR22930:SF281">
    <property type="entry name" value="NUCLEASE"/>
    <property type="match status" value="1"/>
</dbReference>
<dbReference type="Pfam" id="PF13359">
    <property type="entry name" value="DDE_Tnp_4"/>
    <property type="match status" value="1"/>
</dbReference>
<proteinExistence type="inferred from homology"/>
<protein>
    <recommendedName>
        <fullName evidence="12">GRF-type domain-containing protein</fullName>
    </recommendedName>
</protein>
<keyword evidence="11" id="KW-1133">Transmembrane helix</keyword>
<dbReference type="PANTHER" id="PTHR22930">
    <property type="match status" value="1"/>
</dbReference>
<evidence type="ECO:0000256" key="3">
    <source>
        <dbReference type="ARBA" id="ARBA00006958"/>
    </source>
</evidence>
<keyword evidence="7" id="KW-0378">Hydrolase</keyword>
<evidence type="ECO:0000259" key="12">
    <source>
        <dbReference type="PROSITE" id="PS51999"/>
    </source>
</evidence>
<evidence type="ECO:0000256" key="2">
    <source>
        <dbReference type="ARBA" id="ARBA00004123"/>
    </source>
</evidence>
<evidence type="ECO:0000256" key="6">
    <source>
        <dbReference type="ARBA" id="ARBA00022771"/>
    </source>
</evidence>
<feature type="domain" description="GRF-type" evidence="12">
    <location>
        <begin position="426"/>
        <end position="468"/>
    </location>
</feature>
<keyword evidence="11" id="KW-0472">Membrane</keyword>
<dbReference type="InterPro" id="IPR058353">
    <property type="entry name" value="DUF8040"/>
</dbReference>
<dbReference type="AlphaFoldDB" id="A0ABD1G7N2"/>
<feature type="transmembrane region" description="Helical" evidence="11">
    <location>
        <begin position="12"/>
        <end position="34"/>
    </location>
</feature>
<comment type="caution">
    <text evidence="13">The sequence shown here is derived from an EMBL/GenBank/DDBJ whole genome shotgun (WGS) entry which is preliminary data.</text>
</comment>
<organism evidence="13 14">
    <name type="scientific">Salvia divinorum</name>
    <name type="common">Maria pastora</name>
    <name type="synonym">Diviner's sage</name>
    <dbReference type="NCBI Taxonomy" id="28513"/>
    <lineage>
        <taxon>Eukaryota</taxon>
        <taxon>Viridiplantae</taxon>
        <taxon>Streptophyta</taxon>
        <taxon>Embryophyta</taxon>
        <taxon>Tracheophyta</taxon>
        <taxon>Spermatophyta</taxon>
        <taxon>Magnoliopsida</taxon>
        <taxon>eudicotyledons</taxon>
        <taxon>Gunneridae</taxon>
        <taxon>Pentapetalae</taxon>
        <taxon>asterids</taxon>
        <taxon>lamiids</taxon>
        <taxon>Lamiales</taxon>
        <taxon>Lamiaceae</taxon>
        <taxon>Nepetoideae</taxon>
        <taxon>Mentheae</taxon>
        <taxon>Salviinae</taxon>
        <taxon>Salvia</taxon>
        <taxon>Salvia subgen. Calosphace</taxon>
    </lineage>
</organism>
<dbReference type="GO" id="GO:0004518">
    <property type="term" value="F:nuclease activity"/>
    <property type="evidence" value="ECO:0007669"/>
    <property type="project" value="UniProtKB-KW"/>
</dbReference>
<evidence type="ECO:0000256" key="11">
    <source>
        <dbReference type="SAM" id="Phobius"/>
    </source>
</evidence>
<keyword evidence="9" id="KW-0539">Nucleus</keyword>
<accession>A0ABD1G7N2</accession>
<comment type="similarity">
    <text evidence="3">Belongs to the HARBI1 family.</text>
</comment>
<evidence type="ECO:0000256" key="9">
    <source>
        <dbReference type="ARBA" id="ARBA00023242"/>
    </source>
</evidence>
<comment type="subcellular location">
    <subcellularLocation>
        <location evidence="2">Nucleus</location>
    </subcellularLocation>
</comment>
<sequence>MARPFSLSTTVYIMLEDIFNLFHLQSIIILYFYLKRRRHMRRHHRKLLIRRYSFIDRIPLQVRHMSRLVSVSDVDCLSNLRMDRNTFGRLCILLRDVGGLRNGRFVMLEEQVAIFLGILAHHKKNRIVGFNFLRSGETISHYVHLVLRAILKLHPLLIPKSEPVPNGCTDPRWKHFQGCIGALDGTYINVLVSNVDKPRYRTRKGQISTNTLAACDLNMRFLYFLPGWEGSAGDSRVLRDAINREEDGLHVPRGNYFLCDNGYANFEGFLTPYKGVRYHLKEWGVGAQRPQNARELFNLRHTRARNIIERAFTVLKMRWGVLRSATFYPIKIQIRMIMACFLLHNFIRGEMANDPLEQAMDGDSQNIVEEEEHEGEFIDQVEPTSAWNNMRDELANSMWFHVRAIYCYMCKVMSASTDDGDLIPECACGRGNMRLFCVGKDATHSGRYFYKCPANAKHPNSFLWCDEYHRDKGGRTPTFVLNQCYQPTKKDEAVDSGKKKGKVFPSHGCGLCHAEIRMNFILALTGLVLLLLGIIIGKLM</sequence>
<keyword evidence="4" id="KW-0540">Nuclease</keyword>
<keyword evidence="5" id="KW-0479">Metal-binding</keyword>
<dbReference type="InterPro" id="IPR010666">
    <property type="entry name" value="Znf_GRF"/>
</dbReference>
<evidence type="ECO:0000256" key="4">
    <source>
        <dbReference type="ARBA" id="ARBA00022722"/>
    </source>
</evidence>
<keyword evidence="14" id="KW-1185">Reference proteome</keyword>
<evidence type="ECO:0000313" key="14">
    <source>
        <dbReference type="Proteomes" id="UP001567538"/>
    </source>
</evidence>
<dbReference type="PROSITE" id="PS51999">
    <property type="entry name" value="ZF_GRF"/>
    <property type="match status" value="1"/>
</dbReference>
<keyword evidence="8" id="KW-0862">Zinc</keyword>
<evidence type="ECO:0000256" key="10">
    <source>
        <dbReference type="PROSITE-ProRule" id="PRU01343"/>
    </source>
</evidence>
<reference evidence="13 14" key="1">
    <citation type="submission" date="2024-06" db="EMBL/GenBank/DDBJ databases">
        <title>A chromosome level genome sequence of Diviner's sage (Salvia divinorum).</title>
        <authorList>
            <person name="Ford S.A."/>
            <person name="Ro D.-K."/>
            <person name="Ness R.W."/>
            <person name="Phillips M.A."/>
        </authorList>
    </citation>
    <scope>NUCLEOTIDE SEQUENCE [LARGE SCALE GENOMIC DNA]</scope>
    <source>
        <strain evidence="13">SAF-2024a</strain>
        <tissue evidence="13">Leaf</tissue>
    </source>
</reference>
<evidence type="ECO:0000256" key="8">
    <source>
        <dbReference type="ARBA" id="ARBA00022833"/>
    </source>
</evidence>
<dbReference type="GO" id="GO:0016787">
    <property type="term" value="F:hydrolase activity"/>
    <property type="evidence" value="ECO:0007669"/>
    <property type="project" value="UniProtKB-KW"/>
</dbReference>
<dbReference type="EMBL" id="JBEAFC010000009">
    <property type="protein sequence ID" value="KAL1539720.1"/>
    <property type="molecule type" value="Genomic_DNA"/>
</dbReference>
<evidence type="ECO:0000256" key="5">
    <source>
        <dbReference type="ARBA" id="ARBA00022723"/>
    </source>
</evidence>
<feature type="transmembrane region" description="Helical" evidence="11">
    <location>
        <begin position="520"/>
        <end position="539"/>
    </location>
</feature>
<dbReference type="Pfam" id="PF26138">
    <property type="entry name" value="DUF8040"/>
    <property type="match status" value="1"/>
</dbReference>
<keyword evidence="11" id="KW-0812">Transmembrane</keyword>
<evidence type="ECO:0000313" key="13">
    <source>
        <dbReference type="EMBL" id="KAL1539720.1"/>
    </source>
</evidence>
<dbReference type="InterPro" id="IPR045249">
    <property type="entry name" value="HARBI1-like"/>
</dbReference>
<name>A0ABD1G7N2_SALDI</name>